<evidence type="ECO:0000256" key="1">
    <source>
        <dbReference type="SAM" id="Coils"/>
    </source>
</evidence>
<feature type="region of interest" description="Disordered" evidence="2">
    <location>
        <begin position="611"/>
        <end position="635"/>
    </location>
</feature>
<feature type="region of interest" description="Disordered" evidence="2">
    <location>
        <begin position="151"/>
        <end position="251"/>
    </location>
</feature>
<feature type="compositionally biased region" description="Basic and acidic residues" evidence="2">
    <location>
        <begin position="181"/>
        <end position="191"/>
    </location>
</feature>
<dbReference type="Proteomes" id="UP001165962">
    <property type="component" value="Unassembled WGS sequence"/>
</dbReference>
<reference evidence="3" key="1">
    <citation type="submission" date="2020-03" db="EMBL/GenBank/DDBJ databases">
        <title>Draft sequencing of Paenibacilllus sp. S3N08.</title>
        <authorList>
            <person name="Kim D.-U."/>
        </authorList>
    </citation>
    <scope>NUCLEOTIDE SEQUENCE</scope>
    <source>
        <strain evidence="3">S3N08</strain>
    </source>
</reference>
<dbReference type="RefSeq" id="WP_166152712.1">
    <property type="nucleotide sequence ID" value="NZ_JAAOIW010000008.1"/>
</dbReference>
<evidence type="ECO:0000313" key="3">
    <source>
        <dbReference type="EMBL" id="NHN32421.1"/>
    </source>
</evidence>
<feature type="coiled-coil region" evidence="1">
    <location>
        <begin position="261"/>
        <end position="301"/>
    </location>
</feature>
<gene>
    <name evidence="3" type="ORF">G9U52_21500</name>
</gene>
<evidence type="ECO:0000256" key="2">
    <source>
        <dbReference type="SAM" id="MobiDB-lite"/>
    </source>
</evidence>
<feature type="compositionally biased region" description="Low complexity" evidence="2">
    <location>
        <begin position="192"/>
        <end position="204"/>
    </location>
</feature>
<comment type="caution">
    <text evidence="3">The sequence shown here is derived from an EMBL/GenBank/DDBJ whole genome shotgun (WGS) entry which is preliminary data.</text>
</comment>
<protein>
    <submittedName>
        <fullName evidence="3">Uncharacterized protein</fullName>
    </submittedName>
</protein>
<feature type="region of interest" description="Disordered" evidence="2">
    <location>
        <begin position="1838"/>
        <end position="1907"/>
    </location>
</feature>
<name>A0ABX0J9G6_9BACL</name>
<feature type="compositionally biased region" description="Polar residues" evidence="2">
    <location>
        <begin position="1850"/>
        <end position="1905"/>
    </location>
</feature>
<dbReference type="EMBL" id="JAAOIW010000008">
    <property type="protein sequence ID" value="NHN32421.1"/>
    <property type="molecule type" value="Genomic_DNA"/>
</dbReference>
<accession>A0ABX0J9G6</accession>
<proteinExistence type="predicted"/>
<keyword evidence="1" id="KW-0175">Coiled coil</keyword>
<feature type="region of interest" description="Disordered" evidence="2">
    <location>
        <begin position="1569"/>
        <end position="1591"/>
    </location>
</feature>
<organism evidence="3 4">
    <name type="scientific">Paenibacillus agricola</name>
    <dbReference type="NCBI Taxonomy" id="2716264"/>
    <lineage>
        <taxon>Bacteria</taxon>
        <taxon>Bacillati</taxon>
        <taxon>Bacillota</taxon>
        <taxon>Bacilli</taxon>
        <taxon>Bacillales</taxon>
        <taxon>Paenibacillaceae</taxon>
        <taxon>Paenibacillus</taxon>
    </lineage>
</organism>
<feature type="region of interest" description="Disordered" evidence="2">
    <location>
        <begin position="1603"/>
        <end position="1626"/>
    </location>
</feature>
<feature type="compositionally biased region" description="Polar residues" evidence="2">
    <location>
        <begin position="1573"/>
        <end position="1591"/>
    </location>
</feature>
<keyword evidence="4" id="KW-1185">Reference proteome</keyword>
<feature type="region of interest" description="Disordered" evidence="2">
    <location>
        <begin position="1994"/>
        <end position="2023"/>
    </location>
</feature>
<sequence>MKSRKSHIPRSIARSLVGSTVMQRNRVHGGGSRSAQDTRLFADGIIGKYGFWRSDYVGRLAFVFRELEGKRGRVRKDGSAHWQQMIEKLQAQLAALQHADAKHVVTRSETIHRLERLIHYYGGLPDGRQQQAPTRLEQARIADKILQGTPLGRELERVRQGQSRDDAPTGDMVHVASVEPSSRKALIDDLGKSNGNAGNKGNGSDKPGQSIQQELALKQKPGQAQDPKQNKNQVQEHKQTQRQIKKQKQWEKQQQLKQQIEERAEAQAKKWSEEQAKERAKERIKERVKERVKERAEAQAKDRAENQTKIYQAFNKQRPDLLHKATASLDEPDRLSNDGIRLSSPRASGVIRWASDDNQPYVSVLAKQQHETKNNSGLNKADSATSPGYFIQAFRKNSNESALMPIAWHPHPNANPSLSSFDGLSENRQQQLPFVYRNNQSSNDRPTATDASLVSSRYLRSNKVNMADIIQRQHTYMLPPSYKVQQASPIGQASVYQQSNFVSVRSVNKVDRFNNSIQPKDGFLNHEHNAGIGELNQPLSRQQLQPFRSTVVQQAVPSARLEHTTKLIHQLFATYKARLGQPEIHNQTISGKQGTSPTYRELWMNRSSIKPESINRQQAEPESAQITDTESQGMSSLAGPELLVRARLSNRGARQIDETTGAQQLGYEPRNISWGKGVLSHFFNDGRTSMMPPLSLMLLRTFDLSNASKMSNHGLLGPASHTSQSHGMQERAVLAGERMLSSNQLVQRSVAPAFQLGEPRSEAEAGNSQNGGSASWLDVENAASSGPVLNVVRGNEPAKAAGFSIGQQAIEHAGFSAERILQLMKPELRSYRSMQAPIDLQPLNRLWRAGEDKAFAFRKQRDSVGYSAIVADQTLSNFKELPADLVDLSNTATKLADRQLAGGRISAKPNGNVAGYLQMAGNIREGQEAREVQQRQLRRRQRASLALATTLASGDLETGRIGSRIQKAAAALQHVQLRLKSHPSSRPISMGSSRQAHFALPMNNRAKAQWAIYPKVAAAIETNGPLILTSIIQRVKLNRDSLNRHVVTTATANLVNDWGSSLSNEAAVPAQRARKKAESSSSGSLVGAVPELQSTLESALPNRAKSANVAQPWIKPWIPSSKAPTDLPPLESAIDHAVKTGLWIQAKGLSWLEAGGSQAHGRTETPDGVLNRNNPENPAITHAMLANIQNSTMGREARLSKRFSIQAKVEEGSALSLTPGSGALSPVTSTSARWARAADAETSVVRGRAASNPASTIARRARVLRAAASMLRTSAMPNPDGAVAPRGVLSTADSLAHASLSLSALMARRVSMNASPKVDRGMGTSKLKASIAPGMQLNIPIPIPMANVWRRSVVPSHPIGAGQNSVALNSSVGLPSQRLAVSQAAASDSRSLNKMYPVASGITSMGISRLASQVDQGALRKEASFPWTAATMNASRASSQDEVFHTLISASKALGLQGGNLQRKAANSFIHHQATHQDIASLQEAQTYPFQRLLDSKAGRDGDNLNLGGMAGHRGEAPDHHVDIVALSNVIRMISRKAINANIKIPVSLMDGISPLALAVQSLEHRNPIDNFGRQTSLTAKPGSNLNRARNGQTLSSITGLLNRSASQPAGRRASQPASRIASQSVSPVSESVSRLVNQPVDTRASWSANRPVNRPLSELAGPVAAISFLSRQLATKKITPKVNTSIAASIAADHALQATRQEASLANAWLQRPPRMEQTTAAFRKTNVGQAIDTFTAIESPGRRLEVKHNERSINEAGTIEGLAAQVQQRTTNPESEEAIRLVKPSALTQRSRITAAAPATRLSQQGFRAARVNQLAANANVPQALTIGRGLSRAAAAPMSQVPRSAAQRANANGQPAAQRASANGQPAVQRASANGQPAVQRASANGQPAVQRAGTNARSALQRTAARMVSGDERLAVVSPGLLQRRSGAQPDGSYAAIATASTNATTTTQAPVSLRYSDLAGASANQERNIFAKPASSPVDTADIFAYSPRTPVAPGMPSTQLEHKQPEPKTGYPASVSSPSLELLKPQRQAEPEAAQAITQPVEPAELTEEQINELVKQLPQLDVNQIVDKVTRELERRMRFERQRRGM</sequence>
<feature type="compositionally biased region" description="Basic and acidic residues" evidence="2">
    <location>
        <begin position="153"/>
        <end position="167"/>
    </location>
</feature>
<evidence type="ECO:0000313" key="4">
    <source>
        <dbReference type="Proteomes" id="UP001165962"/>
    </source>
</evidence>